<comment type="caution">
    <text evidence="1">The sequence shown here is derived from an EMBL/GenBank/DDBJ whole genome shotgun (WGS) entry which is preliminary data.</text>
</comment>
<sequence length="53" mass="6097">MGELGRLRLVSKRMMASRFQHCISIGPSREAILTKNSTLANLRLRVLKLNFLR</sequence>
<accession>A0AAD6MGY9</accession>
<protein>
    <submittedName>
        <fullName evidence="1">Uncharacterized protein</fullName>
    </submittedName>
</protein>
<reference evidence="1" key="1">
    <citation type="journal article" date="2023" name="Mol. Ecol. Resour.">
        <title>Chromosome-level genome assembly of a triploid poplar Populus alba 'Berolinensis'.</title>
        <authorList>
            <person name="Chen S."/>
            <person name="Yu Y."/>
            <person name="Wang X."/>
            <person name="Wang S."/>
            <person name="Zhang T."/>
            <person name="Zhou Y."/>
            <person name="He R."/>
            <person name="Meng N."/>
            <person name="Wang Y."/>
            <person name="Liu W."/>
            <person name="Liu Z."/>
            <person name="Liu J."/>
            <person name="Guo Q."/>
            <person name="Huang H."/>
            <person name="Sederoff R.R."/>
            <person name="Wang G."/>
            <person name="Qu G."/>
            <person name="Chen S."/>
        </authorList>
    </citation>
    <scope>NUCLEOTIDE SEQUENCE</scope>
    <source>
        <strain evidence="1">SC-2020</strain>
    </source>
</reference>
<evidence type="ECO:0000313" key="1">
    <source>
        <dbReference type="EMBL" id="KAJ6985354.1"/>
    </source>
</evidence>
<dbReference type="AlphaFoldDB" id="A0AAD6MGY9"/>
<organism evidence="1 2">
    <name type="scientific">Populus alba x Populus x berolinensis</name>
    <dbReference type="NCBI Taxonomy" id="444605"/>
    <lineage>
        <taxon>Eukaryota</taxon>
        <taxon>Viridiplantae</taxon>
        <taxon>Streptophyta</taxon>
        <taxon>Embryophyta</taxon>
        <taxon>Tracheophyta</taxon>
        <taxon>Spermatophyta</taxon>
        <taxon>Magnoliopsida</taxon>
        <taxon>eudicotyledons</taxon>
        <taxon>Gunneridae</taxon>
        <taxon>Pentapetalae</taxon>
        <taxon>rosids</taxon>
        <taxon>fabids</taxon>
        <taxon>Malpighiales</taxon>
        <taxon>Salicaceae</taxon>
        <taxon>Saliceae</taxon>
        <taxon>Populus</taxon>
    </lineage>
</organism>
<proteinExistence type="predicted"/>
<keyword evidence="2" id="KW-1185">Reference proteome</keyword>
<evidence type="ECO:0000313" key="2">
    <source>
        <dbReference type="Proteomes" id="UP001164929"/>
    </source>
</evidence>
<dbReference type="Proteomes" id="UP001164929">
    <property type="component" value="Chromosome 9"/>
</dbReference>
<name>A0AAD6MGY9_9ROSI</name>
<dbReference type="EMBL" id="JAQIZT010000009">
    <property type="protein sequence ID" value="KAJ6985354.1"/>
    <property type="molecule type" value="Genomic_DNA"/>
</dbReference>
<gene>
    <name evidence="1" type="ORF">NC653_023346</name>
</gene>